<accession>B0CS35</accession>
<dbReference type="PANTHER" id="PTHR34883:SF4">
    <property type="entry name" value="CUPREDOXIN"/>
    <property type="match status" value="1"/>
</dbReference>
<dbReference type="HOGENOM" id="CLU_053381_5_0_1"/>
<feature type="compositionally biased region" description="Low complexity" evidence="1">
    <location>
        <begin position="146"/>
        <end position="159"/>
    </location>
</feature>
<name>B0CS35_LACBS</name>
<feature type="signal peptide" evidence="2">
    <location>
        <begin position="1"/>
        <end position="17"/>
    </location>
</feature>
<feature type="region of interest" description="Disordered" evidence="1">
    <location>
        <begin position="146"/>
        <end position="183"/>
    </location>
</feature>
<evidence type="ECO:0000313" key="3">
    <source>
        <dbReference type="EMBL" id="EDR14228.1"/>
    </source>
</evidence>
<dbReference type="EMBL" id="DS547092">
    <property type="protein sequence ID" value="EDR14228.1"/>
    <property type="molecule type" value="Genomic_DNA"/>
</dbReference>
<protein>
    <submittedName>
        <fullName evidence="3">Predicted protein</fullName>
    </submittedName>
</protein>
<dbReference type="SUPFAM" id="SSF49503">
    <property type="entry name" value="Cupredoxins"/>
    <property type="match status" value="1"/>
</dbReference>
<dbReference type="KEGG" id="lbc:LACBIDRAFT_305858"/>
<dbReference type="GeneID" id="6070626"/>
<organism evidence="4">
    <name type="scientific">Laccaria bicolor (strain S238N-H82 / ATCC MYA-4686)</name>
    <name type="common">Bicoloured deceiver</name>
    <name type="synonym">Laccaria laccata var. bicolor</name>
    <dbReference type="NCBI Taxonomy" id="486041"/>
    <lineage>
        <taxon>Eukaryota</taxon>
        <taxon>Fungi</taxon>
        <taxon>Dikarya</taxon>
        <taxon>Basidiomycota</taxon>
        <taxon>Agaricomycotina</taxon>
        <taxon>Agaricomycetes</taxon>
        <taxon>Agaricomycetidae</taxon>
        <taxon>Agaricales</taxon>
        <taxon>Agaricineae</taxon>
        <taxon>Hydnangiaceae</taxon>
        <taxon>Laccaria</taxon>
    </lineage>
</organism>
<dbReference type="OrthoDB" id="1921208at2759"/>
<dbReference type="InterPro" id="IPR052953">
    <property type="entry name" value="Ser-rich/MCO-related"/>
</dbReference>
<dbReference type="Gene3D" id="2.60.40.420">
    <property type="entry name" value="Cupredoxins - blue copper proteins"/>
    <property type="match status" value="1"/>
</dbReference>
<feature type="compositionally biased region" description="Gly residues" evidence="1">
    <location>
        <begin position="170"/>
        <end position="179"/>
    </location>
</feature>
<reference evidence="3 4" key="1">
    <citation type="journal article" date="2008" name="Nature">
        <title>The genome of Laccaria bicolor provides insights into mycorrhizal symbiosis.</title>
        <authorList>
            <person name="Martin F."/>
            <person name="Aerts A."/>
            <person name="Ahren D."/>
            <person name="Brun A."/>
            <person name="Danchin E.G.J."/>
            <person name="Duchaussoy F."/>
            <person name="Gibon J."/>
            <person name="Kohler A."/>
            <person name="Lindquist E."/>
            <person name="Pereda V."/>
            <person name="Salamov A."/>
            <person name="Shapiro H.J."/>
            <person name="Wuyts J."/>
            <person name="Blaudez D."/>
            <person name="Buee M."/>
            <person name="Brokstein P."/>
            <person name="Canbaeck B."/>
            <person name="Cohen D."/>
            <person name="Courty P.E."/>
            <person name="Coutinho P.M."/>
            <person name="Delaruelle C."/>
            <person name="Detter J.C."/>
            <person name="Deveau A."/>
            <person name="DiFazio S."/>
            <person name="Duplessis S."/>
            <person name="Fraissinet-Tachet L."/>
            <person name="Lucic E."/>
            <person name="Frey-Klett P."/>
            <person name="Fourrey C."/>
            <person name="Feussner I."/>
            <person name="Gay G."/>
            <person name="Grimwood J."/>
            <person name="Hoegger P.J."/>
            <person name="Jain P."/>
            <person name="Kilaru S."/>
            <person name="Labbe J."/>
            <person name="Lin Y.C."/>
            <person name="Legue V."/>
            <person name="Le Tacon F."/>
            <person name="Marmeisse R."/>
            <person name="Melayah D."/>
            <person name="Montanini B."/>
            <person name="Muratet M."/>
            <person name="Nehls U."/>
            <person name="Niculita-Hirzel H."/>
            <person name="Oudot-Le Secq M.P."/>
            <person name="Peter M."/>
            <person name="Quesneville H."/>
            <person name="Rajashekar B."/>
            <person name="Reich M."/>
            <person name="Rouhier N."/>
            <person name="Schmutz J."/>
            <person name="Yin T."/>
            <person name="Chalot M."/>
            <person name="Henrissat B."/>
            <person name="Kuees U."/>
            <person name="Lucas S."/>
            <person name="Van de Peer Y."/>
            <person name="Podila G.K."/>
            <person name="Polle A."/>
            <person name="Pukkila P.J."/>
            <person name="Richardson P.M."/>
            <person name="Rouze P."/>
            <person name="Sanders I.R."/>
            <person name="Stajich J.E."/>
            <person name="Tunlid A."/>
            <person name="Tuskan G."/>
            <person name="Grigoriev I.V."/>
        </authorList>
    </citation>
    <scope>NUCLEOTIDE SEQUENCE [LARGE SCALE GENOMIC DNA]</scope>
    <source>
        <strain evidence="4">S238N-H82 / ATCC MYA-4686</strain>
    </source>
</reference>
<dbReference type="InterPro" id="IPR008972">
    <property type="entry name" value="Cupredoxin"/>
</dbReference>
<feature type="chain" id="PRO_5002746945" evidence="2">
    <location>
        <begin position="18"/>
        <end position="201"/>
    </location>
</feature>
<evidence type="ECO:0000256" key="1">
    <source>
        <dbReference type="SAM" id="MobiDB-lite"/>
    </source>
</evidence>
<evidence type="ECO:0000256" key="2">
    <source>
        <dbReference type="SAM" id="SignalP"/>
    </source>
</evidence>
<dbReference type="CDD" id="cd00920">
    <property type="entry name" value="Cupredoxin"/>
    <property type="match status" value="1"/>
</dbReference>
<dbReference type="RefSeq" id="XP_001874787.1">
    <property type="nucleotide sequence ID" value="XM_001874752.1"/>
</dbReference>
<evidence type="ECO:0000313" key="4">
    <source>
        <dbReference type="Proteomes" id="UP000001194"/>
    </source>
</evidence>
<keyword evidence="2" id="KW-0732">Signal</keyword>
<proteinExistence type="predicted"/>
<gene>
    <name evidence="3" type="ORF">LACBIDRAFT_305858</name>
</gene>
<dbReference type="PANTHER" id="PTHR34883">
    <property type="entry name" value="SERINE-RICH PROTEIN, PUTATIVE-RELATED-RELATED"/>
    <property type="match status" value="1"/>
</dbReference>
<feature type="compositionally biased region" description="Pro residues" evidence="1">
    <location>
        <begin position="160"/>
        <end position="169"/>
    </location>
</feature>
<dbReference type="Proteomes" id="UP000001194">
    <property type="component" value="Unassembled WGS sequence"/>
</dbReference>
<keyword evidence="4" id="KW-1185">Reference proteome</keyword>
<dbReference type="STRING" id="486041.B0CS35"/>
<dbReference type="InParanoid" id="B0CS35"/>
<dbReference type="AlphaFoldDB" id="B0CS35"/>
<sequence length="201" mass="20513">MRPSFALAALIPAAAFAATFQVNVGANNSLTFDPPSVTAATGDTVSFTFQNKNHTVTQSTFADPCTRMTTPKLGISSGFQAVPPNATQFPSWSFTLEDSTPLWFYCAHDTPVNHCHMGMVFAVNPTADKTAAAFLAAAKALATEADLAQPSGGPHAHPSGSPPGPPPGGPHDGGPGNGVPGRESSVATALAVVGLLAGLMW</sequence>